<feature type="transmembrane region" description="Helical" evidence="2">
    <location>
        <begin position="459"/>
        <end position="481"/>
    </location>
</feature>
<evidence type="ECO:0000313" key="5">
    <source>
        <dbReference type="Proteomes" id="UP000800041"/>
    </source>
</evidence>
<evidence type="ECO:0000256" key="2">
    <source>
        <dbReference type="SAM" id="Phobius"/>
    </source>
</evidence>
<feature type="region of interest" description="Disordered" evidence="1">
    <location>
        <begin position="1"/>
        <end position="35"/>
    </location>
</feature>
<dbReference type="Pfam" id="PF03815">
    <property type="entry name" value="LCCL"/>
    <property type="match status" value="1"/>
</dbReference>
<dbReference type="Gene3D" id="2.170.130.20">
    <property type="entry name" value="LCCL-like domain"/>
    <property type="match status" value="1"/>
</dbReference>
<keyword evidence="2" id="KW-0472">Membrane</keyword>
<keyword evidence="2" id="KW-0812">Transmembrane</keyword>
<dbReference type="InterPro" id="IPR051957">
    <property type="entry name" value="CRISP-LCCL_domain"/>
</dbReference>
<dbReference type="EMBL" id="ML977200">
    <property type="protein sequence ID" value="KAF1981389.1"/>
    <property type="molecule type" value="Genomic_DNA"/>
</dbReference>
<feature type="transmembrane region" description="Helical" evidence="2">
    <location>
        <begin position="426"/>
        <end position="447"/>
    </location>
</feature>
<dbReference type="InterPro" id="IPR004043">
    <property type="entry name" value="LCCL"/>
</dbReference>
<accession>A0A6G1GKV8</accession>
<dbReference type="PANTHER" id="PTHR31331:SF8">
    <property type="entry name" value="LCCL DOMAIN PROTEIN (AFU_ORTHOLOGUE AFUA_5G02970)"/>
    <property type="match status" value="1"/>
</dbReference>
<sequence>MVGRTRDQHPDNTHDPDNILPYHDDGSDTDDTVNNEETGTFIIRPGDDESPGIDDELVVNRRKNPILQYIPTRVQRVWHVVAEWTKGPNPPRIYSIRPFYPEVQEFPPALLERYFPKRAHKVWLLIGYYFVWLLCFAIVLNRSAFSAEIPGYGSPVTLNCGARYWSKGNICGINGDSCRPFNNVIVPFRCPANCKRVELMEPYAVGGESYNYRPLVVGGPTERDDLSSTIYRGDSFICGSAIHAGFIDNMRGGCGVLKLIGQKKNYPSTKAHGITSIPFDSYFPQSFSFVPGTSAQCLDLRWPLLAISVVFSAILSLFVTSPPVFFWTIFTALFFHVALVSDPPSLTNYHSLISLALGRFLPAAFCAAVIYKTAVKRTLTNLTAQIEKTILWLGPCWVGALNNYTFDKIPIQRLTPHDIQQQPGAIPALIIVVLSIFTIALGQAYAFRVEGRMRKYLAIYALFVGSLLLLVAVPGMNVRIHHYILALLLLPGTCFQNRPSLVYQGLLVGLFLNGIARWGFDSILQTPDDLRGDGQLGSLLPHILPPIINNNFDIPSLAPNITFEFPDPLPRNKGYDGISVLVNDVERWRRYEEGGVTESFTWVRAMGDVPEYFRFAYMRGRGTGDYTKAGTWGVEGGWKEGGRGPSRA</sequence>
<dbReference type="PROSITE" id="PS50820">
    <property type="entry name" value="LCCL"/>
    <property type="match status" value="1"/>
</dbReference>
<name>A0A6G1GKV8_9PEZI</name>
<feature type="domain" description="LCCL" evidence="3">
    <location>
        <begin position="216"/>
        <end position="277"/>
    </location>
</feature>
<evidence type="ECO:0000256" key="1">
    <source>
        <dbReference type="SAM" id="MobiDB-lite"/>
    </source>
</evidence>
<evidence type="ECO:0000259" key="3">
    <source>
        <dbReference type="PROSITE" id="PS50820"/>
    </source>
</evidence>
<reference evidence="4" key="1">
    <citation type="journal article" date="2020" name="Stud. Mycol.">
        <title>101 Dothideomycetes genomes: a test case for predicting lifestyles and emergence of pathogens.</title>
        <authorList>
            <person name="Haridas S."/>
            <person name="Albert R."/>
            <person name="Binder M."/>
            <person name="Bloem J."/>
            <person name="Labutti K."/>
            <person name="Salamov A."/>
            <person name="Andreopoulos B."/>
            <person name="Baker S."/>
            <person name="Barry K."/>
            <person name="Bills G."/>
            <person name="Bluhm B."/>
            <person name="Cannon C."/>
            <person name="Castanera R."/>
            <person name="Culley D."/>
            <person name="Daum C."/>
            <person name="Ezra D."/>
            <person name="Gonzalez J."/>
            <person name="Henrissat B."/>
            <person name="Kuo A."/>
            <person name="Liang C."/>
            <person name="Lipzen A."/>
            <person name="Lutzoni F."/>
            <person name="Magnuson J."/>
            <person name="Mondo S."/>
            <person name="Nolan M."/>
            <person name="Ohm R."/>
            <person name="Pangilinan J."/>
            <person name="Park H.-J."/>
            <person name="Ramirez L."/>
            <person name="Alfaro M."/>
            <person name="Sun H."/>
            <person name="Tritt A."/>
            <person name="Yoshinaga Y."/>
            <person name="Zwiers L.-H."/>
            <person name="Turgeon B."/>
            <person name="Goodwin S."/>
            <person name="Spatafora J."/>
            <person name="Crous P."/>
            <person name="Grigoriev I."/>
        </authorList>
    </citation>
    <scope>NUCLEOTIDE SEQUENCE</scope>
    <source>
        <strain evidence="4">CBS 113979</strain>
    </source>
</reference>
<feature type="compositionally biased region" description="Basic and acidic residues" evidence="1">
    <location>
        <begin position="1"/>
        <end position="26"/>
    </location>
</feature>
<protein>
    <recommendedName>
        <fullName evidence="3">LCCL domain-containing protein</fullName>
    </recommendedName>
</protein>
<gene>
    <name evidence="4" type="ORF">K402DRAFT_364823</name>
</gene>
<keyword evidence="2" id="KW-1133">Transmembrane helix</keyword>
<dbReference type="OrthoDB" id="441660at2759"/>
<feature type="transmembrane region" description="Helical" evidence="2">
    <location>
        <begin position="122"/>
        <end position="140"/>
    </location>
</feature>
<evidence type="ECO:0000313" key="4">
    <source>
        <dbReference type="EMBL" id="KAF1981389.1"/>
    </source>
</evidence>
<dbReference type="InterPro" id="IPR036609">
    <property type="entry name" value="LCCL_sf"/>
</dbReference>
<proteinExistence type="predicted"/>
<feature type="transmembrane region" description="Helical" evidence="2">
    <location>
        <begin position="352"/>
        <end position="370"/>
    </location>
</feature>
<keyword evidence="5" id="KW-1185">Reference proteome</keyword>
<feature type="transmembrane region" description="Helical" evidence="2">
    <location>
        <begin position="324"/>
        <end position="340"/>
    </location>
</feature>
<dbReference type="Proteomes" id="UP000800041">
    <property type="component" value="Unassembled WGS sequence"/>
</dbReference>
<organism evidence="4 5">
    <name type="scientific">Aulographum hederae CBS 113979</name>
    <dbReference type="NCBI Taxonomy" id="1176131"/>
    <lineage>
        <taxon>Eukaryota</taxon>
        <taxon>Fungi</taxon>
        <taxon>Dikarya</taxon>
        <taxon>Ascomycota</taxon>
        <taxon>Pezizomycotina</taxon>
        <taxon>Dothideomycetes</taxon>
        <taxon>Pleosporomycetidae</taxon>
        <taxon>Aulographales</taxon>
        <taxon>Aulographaceae</taxon>
    </lineage>
</organism>
<dbReference type="AlphaFoldDB" id="A0A6G1GKV8"/>
<dbReference type="SUPFAM" id="SSF69848">
    <property type="entry name" value="LCCL domain"/>
    <property type="match status" value="1"/>
</dbReference>
<dbReference type="PANTHER" id="PTHR31331">
    <property type="entry name" value="LCCL DOMAIN PROTEIN (AFU_ORTHOLOGUE AFUA_5G08630)"/>
    <property type="match status" value="1"/>
</dbReference>